<dbReference type="AlphaFoldDB" id="A0A8T6ZIE7"/>
<evidence type="ECO:0000256" key="1">
    <source>
        <dbReference type="SAM" id="MobiDB-lite"/>
    </source>
</evidence>
<name>A0A8T6ZIE7_9BURK</name>
<keyword evidence="3" id="KW-1185">Reference proteome</keyword>
<dbReference type="OrthoDB" id="9785278at2"/>
<protein>
    <submittedName>
        <fullName evidence="2">Glutamyl-tRNA amidotransferase</fullName>
    </submittedName>
</protein>
<proteinExistence type="predicted"/>
<sequence>MNPIRNNKAATGMRRDKRLQPHTDDSYRAPLRVMSGTGCRECGAVYENGRWIWSASAEVTKQLLCPACRRISEHAPAGELWLQSCDYLMPRLDQVVSLLSREAQNEEGLHALERIMDIDVQPGGVRVTTTGPHLLRRLAEAMLRAHHGKLSIEYRDGERVLHARWSHDQQV</sequence>
<evidence type="ECO:0000313" key="2">
    <source>
        <dbReference type="EMBL" id="NLP64611.1"/>
    </source>
</evidence>
<dbReference type="NCBIfam" id="NF040826">
    <property type="entry name" value="lxa_BCAM0308"/>
    <property type="match status" value="1"/>
</dbReference>
<dbReference type="RefSeq" id="WP_052148239.1">
    <property type="nucleotide sequence ID" value="NZ_CADFGF010000012.1"/>
</dbReference>
<reference evidence="2" key="2">
    <citation type="submission" date="2020-04" db="EMBL/GenBank/DDBJ databases">
        <authorList>
            <person name="Alexandrino P."/>
            <person name="Mendonca T."/>
            <person name="Guaman L."/>
            <person name="Cherix J."/>
            <person name="Lozano-Sakalauskas G."/>
            <person name="Fujita A."/>
            <person name="Filho E.R."/>
            <person name="Long P."/>
            <person name="Padilla G."/>
            <person name="Taciro M.K."/>
            <person name="Gomez J.G."/>
            <person name="Silva L.F."/>
            <person name="Torres M."/>
        </authorList>
    </citation>
    <scope>NUCLEOTIDE SEQUENCE</scope>
    <source>
        <strain evidence="2">LMG 19450</strain>
    </source>
</reference>
<evidence type="ECO:0000313" key="3">
    <source>
        <dbReference type="Proteomes" id="UP000030460"/>
    </source>
</evidence>
<dbReference type="Proteomes" id="UP000030460">
    <property type="component" value="Unassembled WGS sequence"/>
</dbReference>
<dbReference type="InterPro" id="IPR047706">
    <property type="entry name" value="BCAM0308-like"/>
</dbReference>
<comment type="caution">
    <text evidence="2">The sequence shown here is derived from an EMBL/GenBank/DDBJ whole genome shotgun (WGS) entry which is preliminary data.</text>
</comment>
<organism evidence="2 3">
    <name type="scientific">Paraburkholderia sacchari</name>
    <dbReference type="NCBI Taxonomy" id="159450"/>
    <lineage>
        <taxon>Bacteria</taxon>
        <taxon>Pseudomonadati</taxon>
        <taxon>Pseudomonadota</taxon>
        <taxon>Betaproteobacteria</taxon>
        <taxon>Burkholderiales</taxon>
        <taxon>Burkholderiaceae</taxon>
        <taxon>Paraburkholderia</taxon>
    </lineage>
</organism>
<gene>
    <name evidence="2" type="ORF">NH14_026335</name>
</gene>
<reference evidence="2" key="1">
    <citation type="journal article" date="2015" name="Genome Announc.">
        <title>Draft Genome Sequence of the Polyhydroxyalkanoate-Producing Bacterium Burkholderia sacchari LMG 19450 Isolated from Brazilian Sugarcane Plantation Soil.</title>
        <authorList>
            <person name="Alexandrino P.M."/>
            <person name="Mendonca T.T."/>
            <person name="Guaman Bautista L.P."/>
            <person name="Cherix J."/>
            <person name="Lozano-Sakalauskas G.C."/>
            <person name="Fujita A."/>
            <person name="Ramos Filho E."/>
            <person name="Long P."/>
            <person name="Padilla G."/>
            <person name="Taciro M.K."/>
            <person name="Gomez J.G."/>
            <person name="Silva L.F."/>
        </authorList>
    </citation>
    <scope>NUCLEOTIDE SEQUENCE</scope>
    <source>
        <strain evidence="2">LMG 19450</strain>
    </source>
</reference>
<accession>A0A8T6ZIE7</accession>
<dbReference type="EMBL" id="JTDB02000009">
    <property type="protein sequence ID" value="NLP64611.1"/>
    <property type="molecule type" value="Genomic_DNA"/>
</dbReference>
<feature type="region of interest" description="Disordered" evidence="1">
    <location>
        <begin position="1"/>
        <end position="25"/>
    </location>
</feature>